<keyword evidence="2" id="KW-0863">Zinc-finger</keyword>
<feature type="coiled-coil region" evidence="4">
    <location>
        <begin position="68"/>
        <end position="95"/>
    </location>
</feature>
<feature type="non-terminal residue" evidence="6">
    <location>
        <position position="1"/>
    </location>
</feature>
<evidence type="ECO:0000313" key="6">
    <source>
        <dbReference type="EMBL" id="JAS44378.1"/>
    </source>
</evidence>
<evidence type="ECO:0000256" key="1">
    <source>
        <dbReference type="ARBA" id="ARBA00022723"/>
    </source>
</evidence>
<gene>
    <name evidence="6" type="ORF">g.49101</name>
</gene>
<dbReference type="AlphaFoldDB" id="A0A1B6F2J7"/>
<dbReference type="Gene3D" id="3.30.40.10">
    <property type="entry name" value="Zinc/RING finger domain, C3HC4 (zinc finger)"/>
    <property type="match status" value="1"/>
</dbReference>
<name>A0A1B6F2J7_9HEMI</name>
<accession>A0A1B6F2J7</accession>
<proteinExistence type="predicted"/>
<protein>
    <recommendedName>
        <fullName evidence="5">PHD-type domain-containing protein</fullName>
    </recommendedName>
</protein>
<dbReference type="EMBL" id="GECZ01025391">
    <property type="protein sequence ID" value="JAS44378.1"/>
    <property type="molecule type" value="Transcribed_RNA"/>
</dbReference>
<feature type="non-terminal residue" evidence="6">
    <location>
        <position position="104"/>
    </location>
</feature>
<organism evidence="6">
    <name type="scientific">Cuerna arida</name>
    <dbReference type="NCBI Taxonomy" id="1464854"/>
    <lineage>
        <taxon>Eukaryota</taxon>
        <taxon>Metazoa</taxon>
        <taxon>Ecdysozoa</taxon>
        <taxon>Arthropoda</taxon>
        <taxon>Hexapoda</taxon>
        <taxon>Insecta</taxon>
        <taxon>Pterygota</taxon>
        <taxon>Neoptera</taxon>
        <taxon>Paraneoptera</taxon>
        <taxon>Hemiptera</taxon>
        <taxon>Auchenorrhyncha</taxon>
        <taxon>Membracoidea</taxon>
        <taxon>Cicadellidae</taxon>
        <taxon>Cicadellinae</taxon>
        <taxon>Proconiini</taxon>
        <taxon>Cuerna</taxon>
    </lineage>
</organism>
<sequence>SSKAVQCGKKCSQWFHLKCTALSNEEYNEMKSGNHNWSCETCSGYMNDSINSTNSDTLAINGLLKEQLKNSELLIKTLNDDLNQAFEEIERQKGEKIHLEHLLL</sequence>
<reference evidence="6" key="1">
    <citation type="submission" date="2015-11" db="EMBL/GenBank/DDBJ databases">
        <title>De novo transcriptome assembly of four potential Pierce s Disease insect vectors from Arizona vineyards.</title>
        <authorList>
            <person name="Tassone E.E."/>
        </authorList>
    </citation>
    <scope>NUCLEOTIDE SEQUENCE</scope>
</reference>
<keyword evidence="1" id="KW-0479">Metal-binding</keyword>
<evidence type="ECO:0000256" key="3">
    <source>
        <dbReference type="ARBA" id="ARBA00022833"/>
    </source>
</evidence>
<dbReference type="InterPro" id="IPR013083">
    <property type="entry name" value="Znf_RING/FYVE/PHD"/>
</dbReference>
<evidence type="ECO:0000259" key="5">
    <source>
        <dbReference type="Pfam" id="PF00628"/>
    </source>
</evidence>
<feature type="domain" description="PHD-type" evidence="5">
    <location>
        <begin position="3"/>
        <end position="42"/>
    </location>
</feature>
<keyword evidence="4" id="KW-0175">Coiled coil</keyword>
<dbReference type="InterPro" id="IPR011011">
    <property type="entry name" value="Znf_FYVE_PHD"/>
</dbReference>
<dbReference type="Pfam" id="PF00628">
    <property type="entry name" value="PHD"/>
    <property type="match status" value="1"/>
</dbReference>
<evidence type="ECO:0000256" key="2">
    <source>
        <dbReference type="ARBA" id="ARBA00022771"/>
    </source>
</evidence>
<dbReference type="InterPro" id="IPR019787">
    <property type="entry name" value="Znf_PHD-finger"/>
</dbReference>
<evidence type="ECO:0000256" key="4">
    <source>
        <dbReference type="SAM" id="Coils"/>
    </source>
</evidence>
<dbReference type="GO" id="GO:0008270">
    <property type="term" value="F:zinc ion binding"/>
    <property type="evidence" value="ECO:0007669"/>
    <property type="project" value="UniProtKB-KW"/>
</dbReference>
<dbReference type="SUPFAM" id="SSF57903">
    <property type="entry name" value="FYVE/PHD zinc finger"/>
    <property type="match status" value="1"/>
</dbReference>
<keyword evidence="3" id="KW-0862">Zinc</keyword>